<protein>
    <recommendedName>
        <fullName evidence="3">Phage tail protein</fullName>
    </recommendedName>
</protein>
<gene>
    <name evidence="1" type="ORF">DW888_07820</name>
</gene>
<sequence>METGYQHGSDMLVGIVTGENTFTPLGHSKTCTITNSAETKERAVKPTLTEKAKADNPGMWKEKSVSGLSVSISAEGFKFYGDELGYDKLFELWEAGKAVKVRYALRGEEATKYREGNFIITSLEEQDPGDDDASYTISMENSGQVELKLIPTEK</sequence>
<dbReference type="InterPro" id="IPR011855">
    <property type="entry name" value="Phgtail_TP901_1"/>
</dbReference>
<evidence type="ECO:0000313" key="2">
    <source>
        <dbReference type="Proteomes" id="UP000284379"/>
    </source>
</evidence>
<dbReference type="RefSeq" id="WP_122201246.1">
    <property type="nucleotide sequence ID" value="NZ_CABJFV010000004.1"/>
</dbReference>
<dbReference type="Proteomes" id="UP000284379">
    <property type="component" value="Unassembled WGS sequence"/>
</dbReference>
<comment type="caution">
    <text evidence="1">The sequence shown here is derived from an EMBL/GenBank/DDBJ whole genome shotgun (WGS) entry which is preliminary data.</text>
</comment>
<dbReference type="AlphaFoldDB" id="A0A413VSD3"/>
<proteinExistence type="predicted"/>
<evidence type="ECO:0008006" key="3">
    <source>
        <dbReference type="Google" id="ProtNLM"/>
    </source>
</evidence>
<accession>A0A413VSD3</accession>
<name>A0A413VSD3_9BACE</name>
<organism evidence="1 2">
    <name type="scientific">Bacteroides nordii</name>
    <dbReference type="NCBI Taxonomy" id="291645"/>
    <lineage>
        <taxon>Bacteria</taxon>
        <taxon>Pseudomonadati</taxon>
        <taxon>Bacteroidota</taxon>
        <taxon>Bacteroidia</taxon>
        <taxon>Bacteroidales</taxon>
        <taxon>Bacteroidaceae</taxon>
        <taxon>Bacteroides</taxon>
    </lineage>
</organism>
<evidence type="ECO:0000313" key="1">
    <source>
        <dbReference type="EMBL" id="RHB36527.1"/>
    </source>
</evidence>
<reference evidence="1 2" key="1">
    <citation type="submission" date="2018-08" db="EMBL/GenBank/DDBJ databases">
        <title>A genome reference for cultivated species of the human gut microbiota.</title>
        <authorList>
            <person name="Zou Y."/>
            <person name="Xue W."/>
            <person name="Luo G."/>
        </authorList>
    </citation>
    <scope>NUCLEOTIDE SEQUENCE [LARGE SCALE GENOMIC DNA]</scope>
    <source>
        <strain evidence="1 2">AM40-30BH</strain>
    </source>
</reference>
<dbReference type="EMBL" id="QSGO01000004">
    <property type="protein sequence ID" value="RHB36527.1"/>
    <property type="molecule type" value="Genomic_DNA"/>
</dbReference>
<dbReference type="Pfam" id="PF06199">
    <property type="entry name" value="Phage_tail_2"/>
    <property type="match status" value="1"/>
</dbReference>